<sequence length="86" mass="9226">MCYLVIHICLNITMKFGKLSSRTYKTLNWTIVRSSCLKDAQSMLVYGVAAPGVASGGVCWVASTTTHAGQHLVTSMLTALDCPNST</sequence>
<organism evidence="1">
    <name type="scientific">Arundo donax</name>
    <name type="common">Giant reed</name>
    <name type="synonym">Donax arundinaceus</name>
    <dbReference type="NCBI Taxonomy" id="35708"/>
    <lineage>
        <taxon>Eukaryota</taxon>
        <taxon>Viridiplantae</taxon>
        <taxon>Streptophyta</taxon>
        <taxon>Embryophyta</taxon>
        <taxon>Tracheophyta</taxon>
        <taxon>Spermatophyta</taxon>
        <taxon>Magnoliopsida</taxon>
        <taxon>Liliopsida</taxon>
        <taxon>Poales</taxon>
        <taxon>Poaceae</taxon>
        <taxon>PACMAD clade</taxon>
        <taxon>Arundinoideae</taxon>
        <taxon>Arundineae</taxon>
        <taxon>Arundo</taxon>
    </lineage>
</organism>
<accession>A0A0A9TFP9</accession>
<dbReference type="AlphaFoldDB" id="A0A0A9TFP9"/>
<dbReference type="EMBL" id="GBRH01281924">
    <property type="protein sequence ID" value="JAD15971.1"/>
    <property type="molecule type" value="Transcribed_RNA"/>
</dbReference>
<name>A0A0A9TFP9_ARUDO</name>
<protein>
    <submittedName>
        <fullName evidence="1">Uncharacterized protein</fullName>
    </submittedName>
</protein>
<evidence type="ECO:0000313" key="1">
    <source>
        <dbReference type="EMBL" id="JAD15971.1"/>
    </source>
</evidence>
<reference evidence="1" key="1">
    <citation type="submission" date="2014-09" db="EMBL/GenBank/DDBJ databases">
        <authorList>
            <person name="Magalhaes I.L.F."/>
            <person name="Oliveira U."/>
            <person name="Santos F.R."/>
            <person name="Vidigal T.H.D.A."/>
            <person name="Brescovit A.D."/>
            <person name="Santos A.J."/>
        </authorList>
    </citation>
    <scope>NUCLEOTIDE SEQUENCE</scope>
    <source>
        <tissue evidence="1">Shoot tissue taken approximately 20 cm above the soil surface</tissue>
    </source>
</reference>
<reference evidence="1" key="2">
    <citation type="journal article" date="2015" name="Data Brief">
        <title>Shoot transcriptome of the giant reed, Arundo donax.</title>
        <authorList>
            <person name="Barrero R.A."/>
            <person name="Guerrero F.D."/>
            <person name="Moolhuijzen P."/>
            <person name="Goolsby J.A."/>
            <person name="Tidwell J."/>
            <person name="Bellgard S.E."/>
            <person name="Bellgard M.I."/>
        </authorList>
    </citation>
    <scope>NUCLEOTIDE SEQUENCE</scope>
    <source>
        <tissue evidence="1">Shoot tissue taken approximately 20 cm above the soil surface</tissue>
    </source>
</reference>
<proteinExistence type="predicted"/>